<dbReference type="OrthoDB" id="9798833at2"/>
<proteinExistence type="predicted"/>
<sequence>MNVVLEKLPPGLFLQKLAPVDLFDTSGLLLLTRGQLITDRIRERLVRSEVYTLISEKDHVNSSGTELKTFSRDLYLDIVGSIWSIYHDTGLITSEQIAQTMVLIELIIEEINGKWMYIDNDSLRVDLASLKEHDYCTFVHAVNVAILSTIIARGLGYRGQRLRYLAMGAILHDIGKIKVPCEILNKPGLLSEKELIIIKRHPIEGEKMLHNTDLSPIILNSVRLHHERWSGDGYPDGLSGSRILLDAQIIAIADVYDALTADRPYRKALPPYHALEVILTMEKDFNPIVVTAFRNSLNLYPKDTLVTLNTGEIGVVVAVPTNFPTRPLVRLVFDCNGQYLDKEIYIDLMNELTYFIKSPSV</sequence>
<dbReference type="Proteomes" id="UP000183954">
    <property type="component" value="Unassembled WGS sequence"/>
</dbReference>
<dbReference type="Pfam" id="PF13487">
    <property type="entry name" value="HD_5"/>
    <property type="match status" value="1"/>
</dbReference>
<dbReference type="Gene3D" id="1.10.3210.10">
    <property type="entry name" value="Hypothetical protein af1432"/>
    <property type="match status" value="1"/>
</dbReference>
<reference evidence="3" key="1">
    <citation type="submission" date="2016-11" db="EMBL/GenBank/DDBJ databases">
        <authorList>
            <person name="Varghese N."/>
            <person name="Submissions S."/>
        </authorList>
    </citation>
    <scope>NUCLEOTIDE SEQUENCE [LARGE SCALE GENOMIC DNA]</scope>
    <source>
        <strain evidence="3">DSM 15449</strain>
    </source>
</reference>
<evidence type="ECO:0000313" key="2">
    <source>
        <dbReference type="EMBL" id="SHI25153.1"/>
    </source>
</evidence>
<dbReference type="AlphaFoldDB" id="A0A1M5ZMN3"/>
<dbReference type="NCBIfam" id="TIGR00277">
    <property type="entry name" value="HDIG"/>
    <property type="match status" value="1"/>
</dbReference>
<dbReference type="SMART" id="SM00471">
    <property type="entry name" value="HDc"/>
    <property type="match status" value="1"/>
</dbReference>
<keyword evidence="3" id="KW-1185">Reference proteome</keyword>
<dbReference type="PROSITE" id="PS51832">
    <property type="entry name" value="HD_GYP"/>
    <property type="match status" value="1"/>
</dbReference>
<dbReference type="CDD" id="cd00077">
    <property type="entry name" value="HDc"/>
    <property type="match status" value="1"/>
</dbReference>
<name>A0A1M5ZMN3_9FIRM</name>
<gene>
    <name evidence="2" type="ORF">SAMN02746098_03381</name>
</gene>
<dbReference type="EMBL" id="FQXJ01000013">
    <property type="protein sequence ID" value="SHI25153.1"/>
    <property type="molecule type" value="Genomic_DNA"/>
</dbReference>
<feature type="domain" description="HD-GYP" evidence="1">
    <location>
        <begin position="115"/>
        <end position="309"/>
    </location>
</feature>
<evidence type="ECO:0000313" key="3">
    <source>
        <dbReference type="Proteomes" id="UP000183954"/>
    </source>
</evidence>
<dbReference type="STRING" id="1121420.SAMN02746098_03381"/>
<dbReference type="InterPro" id="IPR003607">
    <property type="entry name" value="HD/PDEase_dom"/>
</dbReference>
<dbReference type="PANTHER" id="PTHR43155:SF2">
    <property type="entry name" value="CYCLIC DI-GMP PHOSPHODIESTERASE PA4108"/>
    <property type="match status" value="1"/>
</dbReference>
<dbReference type="PANTHER" id="PTHR43155">
    <property type="entry name" value="CYCLIC DI-GMP PHOSPHODIESTERASE PA4108-RELATED"/>
    <property type="match status" value="1"/>
</dbReference>
<dbReference type="RefSeq" id="WP_073030893.1">
    <property type="nucleotide sequence ID" value="NZ_FQXJ01000013.1"/>
</dbReference>
<dbReference type="SUPFAM" id="SSF109604">
    <property type="entry name" value="HD-domain/PDEase-like"/>
    <property type="match status" value="1"/>
</dbReference>
<organism evidence="2 3">
    <name type="scientific">Desulfosporosinus lacus DSM 15449</name>
    <dbReference type="NCBI Taxonomy" id="1121420"/>
    <lineage>
        <taxon>Bacteria</taxon>
        <taxon>Bacillati</taxon>
        <taxon>Bacillota</taxon>
        <taxon>Clostridia</taxon>
        <taxon>Eubacteriales</taxon>
        <taxon>Desulfitobacteriaceae</taxon>
        <taxon>Desulfosporosinus</taxon>
    </lineage>
</organism>
<protein>
    <submittedName>
        <fullName evidence="2">HDIG domain-containing protein</fullName>
    </submittedName>
</protein>
<dbReference type="InterPro" id="IPR006675">
    <property type="entry name" value="HDIG_dom"/>
</dbReference>
<dbReference type="InterPro" id="IPR037522">
    <property type="entry name" value="HD_GYP_dom"/>
</dbReference>
<accession>A0A1M5ZMN3</accession>
<evidence type="ECO:0000259" key="1">
    <source>
        <dbReference type="PROSITE" id="PS51832"/>
    </source>
</evidence>